<organism evidence="2 3">
    <name type="scientific">Larimichthys crocea</name>
    <name type="common">Large yellow croaker</name>
    <name type="synonym">Pseudosciaena crocea</name>
    <dbReference type="NCBI Taxonomy" id="215358"/>
    <lineage>
        <taxon>Eukaryota</taxon>
        <taxon>Metazoa</taxon>
        <taxon>Chordata</taxon>
        <taxon>Craniata</taxon>
        <taxon>Vertebrata</taxon>
        <taxon>Euteleostomi</taxon>
        <taxon>Actinopterygii</taxon>
        <taxon>Neopterygii</taxon>
        <taxon>Teleostei</taxon>
        <taxon>Neoteleostei</taxon>
        <taxon>Acanthomorphata</taxon>
        <taxon>Eupercaria</taxon>
        <taxon>Sciaenidae</taxon>
        <taxon>Larimichthys</taxon>
    </lineage>
</organism>
<dbReference type="PANTHER" id="PTHR47331">
    <property type="entry name" value="PHD-TYPE DOMAIN-CONTAINING PROTEIN"/>
    <property type="match status" value="1"/>
</dbReference>
<reference evidence="2 3" key="1">
    <citation type="submission" date="2019-07" db="EMBL/GenBank/DDBJ databases">
        <title>Chromosome genome assembly for large yellow croaker.</title>
        <authorList>
            <person name="Xiao S."/>
        </authorList>
    </citation>
    <scope>NUCLEOTIDE SEQUENCE [LARGE SCALE GENOMIC DNA]</scope>
    <source>
        <strain evidence="2">JMULYC20181020</strain>
        <tissue evidence="2">Muscle</tissue>
    </source>
</reference>
<proteinExistence type="predicted"/>
<dbReference type="InterPro" id="IPR005312">
    <property type="entry name" value="DUF1759"/>
</dbReference>
<sequence length="784" mass="87585">MTKTIDYQDHLTLWKSRATKLIEREAAHAGGRTSPRWSNGSTTPSGTPSRATVTLPKLYINKYDREISMWQEFWDQFQTAIHENNELSKAEKFTYLKSYLVGPAARAIAGLKITERNYDDQREIRKKELDFQIRGLEAMGVVSSTYGGLLCPILLQMIPDDLALDYTRKIGTDHELKVKELIAFLQKEVESRERAMHLTKAGSHSKESQSPSQQRYKPEAASGKFRKPSLPSAAMLYASSSQTPPGCIFYDSTSHKPELCTDGTLNVRKEKLKKMGRCFICLGQRHIAKFCKTKGVLCDVCGRRHHPTMCDKGEPSETQSSAQETTEAVISSIAPHSVKTSTAKPNTVLLQTVTALAEGTRGKRKVHCLMDGGSQRSFILEKQVKALGLPVVRKETLRLQTFGSDPPVTMERNAVKLTLQNICDKEKTLVIEAVDTPQVSSAIMPVPGEQIKHQLEKRGLVSADVSGSTDQEQELSVLISADFYWKMVSGRVERLSVTLVAIETMFSWTVQGPVSMSSMSEASCMKICTEETMQVSNQLQAFWEIESLGISCKDEERAADTEAQEHFSRSVSYKERRYDVKLPWRQDKSELPDNLRVAQKSFEGLKRKLKADVTLFKGYNDVIDDYLQQGICEDVPQTKGTAGAGKNNIKYYLPHHAVIREDKATTKLRVVFDASAHENGCPSLNDCLLTGPNLNPDLLNVLVRICGKEESAGMKSCQMISHKGGSSGAWSSSSSIKSSFPGGMEQRHCKTVKHSKFCMLSATQVKWLMVQQLIFKDRQLRESP</sequence>
<protein>
    <submittedName>
        <fullName evidence="2">Uncharacterized protein</fullName>
    </submittedName>
</protein>
<dbReference type="Pfam" id="PF03564">
    <property type="entry name" value="DUF1759"/>
    <property type="match status" value="1"/>
</dbReference>
<name>A0A6G0IR79_LARCR</name>
<dbReference type="EMBL" id="REGW02000007">
    <property type="protein sequence ID" value="KAE8293762.1"/>
    <property type="molecule type" value="Genomic_DNA"/>
</dbReference>
<dbReference type="PANTHER" id="PTHR47331:SF5">
    <property type="entry name" value="RIBONUCLEASE H"/>
    <property type="match status" value="1"/>
</dbReference>
<keyword evidence="3" id="KW-1185">Reference proteome</keyword>
<evidence type="ECO:0000313" key="3">
    <source>
        <dbReference type="Proteomes" id="UP000424527"/>
    </source>
</evidence>
<gene>
    <name evidence="2" type="ORF">D5F01_LYC06696</name>
</gene>
<accession>A0A6G0IR79</accession>
<feature type="region of interest" description="Disordered" evidence="1">
    <location>
        <begin position="26"/>
        <end position="49"/>
    </location>
</feature>
<feature type="region of interest" description="Disordered" evidence="1">
    <location>
        <begin position="195"/>
        <end position="226"/>
    </location>
</feature>
<comment type="caution">
    <text evidence="2">The sequence shown here is derived from an EMBL/GenBank/DDBJ whole genome shotgun (WGS) entry which is preliminary data.</text>
</comment>
<feature type="compositionally biased region" description="Low complexity" evidence="1">
    <location>
        <begin position="40"/>
        <end position="49"/>
    </location>
</feature>
<evidence type="ECO:0000313" key="2">
    <source>
        <dbReference type="EMBL" id="KAE8293762.1"/>
    </source>
</evidence>
<evidence type="ECO:0000256" key="1">
    <source>
        <dbReference type="SAM" id="MobiDB-lite"/>
    </source>
</evidence>
<dbReference type="Proteomes" id="UP000424527">
    <property type="component" value="Unassembled WGS sequence"/>
</dbReference>
<dbReference type="AlphaFoldDB" id="A0A6G0IR79"/>